<feature type="chain" id="PRO_5025392297" evidence="1">
    <location>
        <begin position="20"/>
        <end position="125"/>
    </location>
</feature>
<comment type="caution">
    <text evidence="2">The sequence shown here is derived from an EMBL/GenBank/DDBJ whole genome shotgun (WGS) entry which is preliminary data.</text>
</comment>
<dbReference type="AlphaFoldDB" id="A0A6A5HXV2"/>
<gene>
    <name evidence="2" type="ORF">GCK72_003233</name>
</gene>
<sequence length="125" mass="14537">MKLLCTILIFLIILPDSLQRCQDLRRGKREKCRGRNLCIDWCAKHNCSHLIPVCYQHRCWCVTEIAPLYIPLPFDPRRTTTTTTTEEPIIEEGSGQAEFFEETPKKTNILDYFSIFLPNAGDIDF</sequence>
<evidence type="ECO:0000256" key="1">
    <source>
        <dbReference type="SAM" id="SignalP"/>
    </source>
</evidence>
<name>A0A6A5HXV2_CAERE</name>
<dbReference type="GeneID" id="78773560"/>
<dbReference type="RefSeq" id="XP_053592550.1">
    <property type="nucleotide sequence ID" value="XM_053723905.1"/>
</dbReference>
<evidence type="ECO:0000313" key="3">
    <source>
        <dbReference type="Proteomes" id="UP000483820"/>
    </source>
</evidence>
<reference evidence="2 3" key="1">
    <citation type="submission" date="2019-12" db="EMBL/GenBank/DDBJ databases">
        <title>Chromosome-level assembly of the Caenorhabditis remanei genome.</title>
        <authorList>
            <person name="Teterina A.A."/>
            <person name="Willis J.H."/>
            <person name="Phillips P.C."/>
        </authorList>
    </citation>
    <scope>NUCLEOTIDE SEQUENCE [LARGE SCALE GENOMIC DNA]</scope>
    <source>
        <strain evidence="2 3">PX506</strain>
        <tissue evidence="2">Whole organism</tissue>
    </source>
</reference>
<dbReference type="CTD" id="78773560"/>
<accession>A0A6A5HXV2</accession>
<feature type="signal peptide" evidence="1">
    <location>
        <begin position="1"/>
        <end position="19"/>
    </location>
</feature>
<proteinExistence type="predicted"/>
<organism evidence="2 3">
    <name type="scientific">Caenorhabditis remanei</name>
    <name type="common">Caenorhabditis vulgaris</name>
    <dbReference type="NCBI Taxonomy" id="31234"/>
    <lineage>
        <taxon>Eukaryota</taxon>
        <taxon>Metazoa</taxon>
        <taxon>Ecdysozoa</taxon>
        <taxon>Nematoda</taxon>
        <taxon>Chromadorea</taxon>
        <taxon>Rhabditida</taxon>
        <taxon>Rhabditina</taxon>
        <taxon>Rhabditomorpha</taxon>
        <taxon>Rhabditoidea</taxon>
        <taxon>Rhabditidae</taxon>
        <taxon>Peloderinae</taxon>
        <taxon>Caenorhabditis</taxon>
    </lineage>
</organism>
<evidence type="ECO:0000313" key="2">
    <source>
        <dbReference type="EMBL" id="KAF1771407.1"/>
    </source>
</evidence>
<dbReference type="KEGG" id="crq:GCK72_003233"/>
<dbReference type="EMBL" id="WUAV01000001">
    <property type="protein sequence ID" value="KAF1771407.1"/>
    <property type="molecule type" value="Genomic_DNA"/>
</dbReference>
<keyword evidence="1" id="KW-0732">Signal</keyword>
<dbReference type="Proteomes" id="UP000483820">
    <property type="component" value="Chromosome I"/>
</dbReference>
<protein>
    <submittedName>
        <fullName evidence="2">Uncharacterized protein</fullName>
    </submittedName>
</protein>